<name>A0ABM1F0K6_PRICU</name>
<feature type="domain" description="VASt" evidence="4">
    <location>
        <begin position="1"/>
        <end position="145"/>
    </location>
</feature>
<keyword evidence="3" id="KW-0812">Transmembrane</keyword>
<sequence length="292" mass="32641">MDDINAKLPEQLPGDPTSYKSMDTVPDPHQVMHYPTEFLNSLAPSGLPPHNLVVVKKVPNKLYMVSSEVTNGNIPYGDTFYISSLFCITSISNKRSHIVVTWNVTYVKSTFGFIKSLIEKNTDAGLVDHYKSLAEKLKEHANTPKSSGKLRSAEPNAEFKPKIAVQRAPQGVPKSAGVPYYASSSIFGIGANTVLIIMIIVMLSVVVVNVMLYSQLKALEYKSTQQDIYGDLFDFNKIGGSYPTSDNDWLKLFYQQKYLHNQEMEKMSDVVTVTAQMVEQKIVDYKLIAIAW</sequence>
<gene>
    <name evidence="6" type="primary">LOC106817795</name>
</gene>
<dbReference type="InterPro" id="IPR031968">
    <property type="entry name" value="VASt"/>
</dbReference>
<dbReference type="PANTHER" id="PTHR23319">
    <property type="entry name" value="GRAM DOMAIN CONTAINING 1B, ISOFORM E"/>
    <property type="match status" value="1"/>
</dbReference>
<dbReference type="GeneID" id="106817795"/>
<dbReference type="PROSITE" id="PS51778">
    <property type="entry name" value="VAST"/>
    <property type="match status" value="1"/>
</dbReference>
<evidence type="ECO:0000256" key="1">
    <source>
        <dbReference type="ARBA" id="ARBA00004370"/>
    </source>
</evidence>
<evidence type="ECO:0000313" key="6">
    <source>
        <dbReference type="RefSeq" id="XP_014677977.1"/>
    </source>
</evidence>
<evidence type="ECO:0000256" key="2">
    <source>
        <dbReference type="ARBA" id="ARBA00023136"/>
    </source>
</evidence>
<reference evidence="6" key="1">
    <citation type="submission" date="2025-08" db="UniProtKB">
        <authorList>
            <consortium name="RefSeq"/>
        </authorList>
    </citation>
    <scope>IDENTIFICATION</scope>
</reference>
<comment type="subcellular location">
    <subcellularLocation>
        <location evidence="1">Membrane</location>
    </subcellularLocation>
</comment>
<keyword evidence="5" id="KW-1185">Reference proteome</keyword>
<keyword evidence="3" id="KW-1133">Transmembrane helix</keyword>
<protein>
    <submittedName>
        <fullName evidence="6">GRAM domain-containing protein 1B-like</fullName>
    </submittedName>
</protein>
<dbReference type="RefSeq" id="XP_014677977.1">
    <property type="nucleotide sequence ID" value="XM_014822491.1"/>
</dbReference>
<dbReference type="PANTHER" id="PTHR23319:SF4">
    <property type="entry name" value="GRAM DOMAIN CONTAINING 1B, ISOFORM E"/>
    <property type="match status" value="1"/>
</dbReference>
<organism evidence="5 6">
    <name type="scientific">Priapulus caudatus</name>
    <name type="common">Priapulid worm</name>
    <dbReference type="NCBI Taxonomy" id="37621"/>
    <lineage>
        <taxon>Eukaryota</taxon>
        <taxon>Metazoa</taxon>
        <taxon>Ecdysozoa</taxon>
        <taxon>Scalidophora</taxon>
        <taxon>Priapulida</taxon>
        <taxon>Priapulimorpha</taxon>
        <taxon>Priapulimorphida</taxon>
        <taxon>Priapulidae</taxon>
        <taxon>Priapulus</taxon>
    </lineage>
</organism>
<feature type="transmembrane region" description="Helical" evidence="3">
    <location>
        <begin position="194"/>
        <end position="213"/>
    </location>
</feature>
<evidence type="ECO:0000259" key="4">
    <source>
        <dbReference type="PROSITE" id="PS51778"/>
    </source>
</evidence>
<proteinExistence type="predicted"/>
<evidence type="ECO:0000256" key="3">
    <source>
        <dbReference type="SAM" id="Phobius"/>
    </source>
</evidence>
<keyword evidence="2 3" id="KW-0472">Membrane</keyword>
<dbReference type="InterPro" id="IPR051482">
    <property type="entry name" value="Cholesterol_transport"/>
</dbReference>
<dbReference type="Proteomes" id="UP000695022">
    <property type="component" value="Unplaced"/>
</dbReference>
<evidence type="ECO:0000313" key="5">
    <source>
        <dbReference type="Proteomes" id="UP000695022"/>
    </source>
</evidence>
<accession>A0ABM1F0K6</accession>
<dbReference type="Pfam" id="PF16016">
    <property type="entry name" value="VASt"/>
    <property type="match status" value="1"/>
</dbReference>